<evidence type="ECO:0000256" key="4">
    <source>
        <dbReference type="ARBA" id="ARBA00022502"/>
    </source>
</evidence>
<dbReference type="PANTHER" id="PTHR21072">
    <property type="entry name" value="GPI TRANSAMIDASE COMPONENT PIG-S"/>
    <property type="match status" value="1"/>
</dbReference>
<protein>
    <recommendedName>
        <fullName evidence="13">GPI transamidase component PIG-S</fullName>
    </recommendedName>
</protein>
<dbReference type="Proteomes" id="UP001152759">
    <property type="component" value="Chromosome 6"/>
</dbReference>
<sequence length="531" mass="59397">MESKPSKSKEQMDEDSTSRNLRMGAAIAFAFVLLVMGVPLWWKMTEVKRHPLPNARIVALNDISLSIIINVSVHSHDPARTQNIVNGLSNLLNASELFKVNLKPVSLNVNDIDRLDVSALENMKEIHSNDVNSYLLLETSNLPQTAHAVALGAHRTIYFKPSASIEQLHAVFKDVILQEAEMYDSMKAMIEPGFISKSLTSKNRVRTSTNYDVIFSVVSSQPNSVARTWNIRRTLTEFIAPLLEQMSAIAHFNLKSQWLHFIDLEQIAKKNRNDPGPSHILSDKHLPHLISPLEKKLGSGVAKHPCIHFVLYATPCQSNQLYFESPDGSVGAAMLSARWGGIQLLQDSGNVGNCNSTEPYVPNDNQVMSDALSLLRMLLGLQNFSKNALILNSMDARLNLWELDYLIRLRSLEQFAAARLTLNSLARLLNRISNIVITEEVSQAVCESVDAAEKVINNLQSSNASEALKFSKIAFNKAEYAFTHPSLLALLYFPDDQKYAVYIPLFLPIMIPVLLSMKSMRPWFSKKAEKS</sequence>
<reference evidence="11" key="1">
    <citation type="submission" date="2021-12" db="EMBL/GenBank/DDBJ databases">
        <authorList>
            <person name="King R."/>
        </authorList>
    </citation>
    <scope>NUCLEOTIDE SEQUENCE</scope>
</reference>
<evidence type="ECO:0000256" key="10">
    <source>
        <dbReference type="SAM" id="Phobius"/>
    </source>
</evidence>
<keyword evidence="4" id="KW-0337">GPI-anchor biosynthesis</keyword>
<comment type="pathway">
    <text evidence="2">Glycolipid biosynthesis; glycosylphosphatidylinositol-anchor biosynthesis.</text>
</comment>
<keyword evidence="8 10" id="KW-0472">Membrane</keyword>
<dbReference type="Pfam" id="PF10510">
    <property type="entry name" value="PIG-S"/>
    <property type="match status" value="1"/>
</dbReference>
<feature type="transmembrane region" description="Helical" evidence="10">
    <location>
        <begin position="499"/>
        <end position="517"/>
    </location>
</feature>
<organism evidence="11 12">
    <name type="scientific">Bemisia tabaci</name>
    <name type="common">Sweetpotato whitefly</name>
    <name type="synonym">Aleurodes tabaci</name>
    <dbReference type="NCBI Taxonomy" id="7038"/>
    <lineage>
        <taxon>Eukaryota</taxon>
        <taxon>Metazoa</taxon>
        <taxon>Ecdysozoa</taxon>
        <taxon>Arthropoda</taxon>
        <taxon>Hexapoda</taxon>
        <taxon>Insecta</taxon>
        <taxon>Pterygota</taxon>
        <taxon>Neoptera</taxon>
        <taxon>Paraneoptera</taxon>
        <taxon>Hemiptera</taxon>
        <taxon>Sternorrhyncha</taxon>
        <taxon>Aleyrodoidea</taxon>
        <taxon>Aleyrodidae</taxon>
        <taxon>Aleyrodinae</taxon>
        <taxon>Bemisia</taxon>
    </lineage>
</organism>
<evidence type="ECO:0000256" key="6">
    <source>
        <dbReference type="ARBA" id="ARBA00022824"/>
    </source>
</evidence>
<dbReference type="GO" id="GO:0016255">
    <property type="term" value="P:attachment of GPI anchor to protein"/>
    <property type="evidence" value="ECO:0007669"/>
    <property type="project" value="InterPro"/>
</dbReference>
<proteinExistence type="inferred from homology"/>
<comment type="subcellular location">
    <subcellularLocation>
        <location evidence="1">Endoplasmic reticulum membrane</location>
        <topology evidence="1">Multi-pass membrane protein</topology>
    </subcellularLocation>
</comment>
<evidence type="ECO:0000256" key="9">
    <source>
        <dbReference type="ARBA" id="ARBA00023180"/>
    </source>
</evidence>
<feature type="transmembrane region" description="Helical" evidence="10">
    <location>
        <begin position="21"/>
        <end position="42"/>
    </location>
</feature>
<keyword evidence="12" id="KW-1185">Reference proteome</keyword>
<evidence type="ECO:0000313" key="12">
    <source>
        <dbReference type="Proteomes" id="UP001152759"/>
    </source>
</evidence>
<evidence type="ECO:0000256" key="1">
    <source>
        <dbReference type="ARBA" id="ARBA00004477"/>
    </source>
</evidence>
<evidence type="ECO:0000256" key="2">
    <source>
        <dbReference type="ARBA" id="ARBA00004687"/>
    </source>
</evidence>
<keyword evidence="5 10" id="KW-0812">Transmembrane</keyword>
<dbReference type="GO" id="GO:0006506">
    <property type="term" value="P:GPI anchor biosynthetic process"/>
    <property type="evidence" value="ECO:0007669"/>
    <property type="project" value="UniProtKB-KW"/>
</dbReference>
<keyword evidence="9" id="KW-0325">Glycoprotein</keyword>
<dbReference type="AlphaFoldDB" id="A0A9P0AEU6"/>
<keyword evidence="7 10" id="KW-1133">Transmembrane helix</keyword>
<evidence type="ECO:0000256" key="3">
    <source>
        <dbReference type="ARBA" id="ARBA00005316"/>
    </source>
</evidence>
<evidence type="ECO:0000256" key="8">
    <source>
        <dbReference type="ARBA" id="ARBA00023136"/>
    </source>
</evidence>
<gene>
    <name evidence="11" type="ORF">BEMITA_LOCUS10248</name>
</gene>
<evidence type="ECO:0008006" key="13">
    <source>
        <dbReference type="Google" id="ProtNLM"/>
    </source>
</evidence>
<dbReference type="GO" id="GO:0042765">
    <property type="term" value="C:GPI-anchor transamidase complex"/>
    <property type="evidence" value="ECO:0007669"/>
    <property type="project" value="InterPro"/>
</dbReference>
<accession>A0A9P0AEU6</accession>
<evidence type="ECO:0000313" key="11">
    <source>
        <dbReference type="EMBL" id="CAH0391650.1"/>
    </source>
</evidence>
<comment type="similarity">
    <text evidence="3">Belongs to the PIGS family.</text>
</comment>
<dbReference type="PANTHER" id="PTHR21072:SF13">
    <property type="entry name" value="GPI TRANSAMIDASE COMPONENT PIG-S"/>
    <property type="match status" value="1"/>
</dbReference>
<evidence type="ECO:0000256" key="5">
    <source>
        <dbReference type="ARBA" id="ARBA00022692"/>
    </source>
</evidence>
<keyword evidence="6" id="KW-0256">Endoplasmic reticulum</keyword>
<name>A0A9P0AEU6_BEMTA</name>
<dbReference type="EMBL" id="OU963867">
    <property type="protein sequence ID" value="CAH0391650.1"/>
    <property type="molecule type" value="Genomic_DNA"/>
</dbReference>
<dbReference type="InterPro" id="IPR019540">
    <property type="entry name" value="PtdIno-glycan_biosynth_class_S"/>
</dbReference>
<evidence type="ECO:0000256" key="7">
    <source>
        <dbReference type="ARBA" id="ARBA00022989"/>
    </source>
</evidence>